<gene>
    <name evidence="1" type="ORF">N7492_006232</name>
</gene>
<keyword evidence="2" id="KW-1185">Reference proteome</keyword>
<evidence type="ECO:0000313" key="1">
    <source>
        <dbReference type="EMBL" id="KAJ5165936.1"/>
    </source>
</evidence>
<sequence>MIANFTKLTALLKEKGAMSPTAIQKAEEEAFTQVNSLLLKDLNTRVKACPSRDMTDLLEHKAKTYPGLWKTFPEASMQSTAENFHHSDATSVVDERAKFLVPINAAIVQLLSATVIKEALEGSDEGLSAIIEGLNKFVTMSEVIWHLGSTAVLGLTPALVMKVARIARSDPGYTGHSSAARHQARLLAHVARTGEPLDSKWKFLSENEKASLKEQLDAIVGDFRFLPALVTHEPQAVLGGGSPRRCKDARRQFRIAPGPIGSETELNEFLTSHPQQTQSSTIAMIRSYLEDSQHQLVLAHGDFHPRNIIVATSRLHDSVPLHKPHHTTNDIVTQYNTPVTITAILDWEMCG</sequence>
<dbReference type="OrthoDB" id="2906425at2759"/>
<dbReference type="Gene3D" id="3.90.1200.10">
    <property type="match status" value="1"/>
</dbReference>
<evidence type="ECO:0008006" key="3">
    <source>
        <dbReference type="Google" id="ProtNLM"/>
    </source>
</evidence>
<dbReference type="Proteomes" id="UP001146351">
    <property type="component" value="Unassembled WGS sequence"/>
</dbReference>
<proteinExistence type="predicted"/>
<dbReference type="SUPFAM" id="SSF56112">
    <property type="entry name" value="Protein kinase-like (PK-like)"/>
    <property type="match status" value="1"/>
</dbReference>
<comment type="caution">
    <text evidence="1">The sequence shown here is derived from an EMBL/GenBank/DDBJ whole genome shotgun (WGS) entry which is preliminary data.</text>
</comment>
<reference evidence="1" key="2">
    <citation type="journal article" date="2023" name="IMA Fungus">
        <title>Comparative genomic study of the Penicillium genus elucidates a diverse pangenome and 15 lateral gene transfer events.</title>
        <authorList>
            <person name="Petersen C."/>
            <person name="Sorensen T."/>
            <person name="Nielsen M.R."/>
            <person name="Sondergaard T.E."/>
            <person name="Sorensen J.L."/>
            <person name="Fitzpatrick D.A."/>
            <person name="Frisvad J.C."/>
            <person name="Nielsen K.L."/>
        </authorList>
    </citation>
    <scope>NUCLEOTIDE SEQUENCE</scope>
    <source>
        <strain evidence="1">IBT 21917</strain>
    </source>
</reference>
<protein>
    <recommendedName>
        <fullName evidence="3">Aminoglycoside phosphotransferase domain-containing protein</fullName>
    </recommendedName>
</protein>
<dbReference type="AlphaFoldDB" id="A0A9W9I147"/>
<dbReference type="InterPro" id="IPR011009">
    <property type="entry name" value="Kinase-like_dom_sf"/>
</dbReference>
<organism evidence="1 2">
    <name type="scientific">Penicillium capsulatum</name>
    <dbReference type="NCBI Taxonomy" id="69766"/>
    <lineage>
        <taxon>Eukaryota</taxon>
        <taxon>Fungi</taxon>
        <taxon>Dikarya</taxon>
        <taxon>Ascomycota</taxon>
        <taxon>Pezizomycotina</taxon>
        <taxon>Eurotiomycetes</taxon>
        <taxon>Eurotiomycetidae</taxon>
        <taxon>Eurotiales</taxon>
        <taxon>Aspergillaceae</taxon>
        <taxon>Penicillium</taxon>
    </lineage>
</organism>
<evidence type="ECO:0000313" key="2">
    <source>
        <dbReference type="Proteomes" id="UP001146351"/>
    </source>
</evidence>
<accession>A0A9W9I147</accession>
<name>A0A9W9I147_9EURO</name>
<dbReference type="EMBL" id="JAPQKO010000004">
    <property type="protein sequence ID" value="KAJ5165936.1"/>
    <property type="molecule type" value="Genomic_DNA"/>
</dbReference>
<reference evidence="1" key="1">
    <citation type="submission" date="2022-11" db="EMBL/GenBank/DDBJ databases">
        <authorList>
            <person name="Petersen C."/>
        </authorList>
    </citation>
    <scope>NUCLEOTIDE SEQUENCE</scope>
    <source>
        <strain evidence="1">IBT 21917</strain>
    </source>
</reference>